<accession>A0A1Y1S2D5</accession>
<dbReference type="PANTHER" id="PTHR45586:SF1">
    <property type="entry name" value="LIPOPOLYSACCHARIDE ASSEMBLY PROTEIN B"/>
    <property type="match status" value="1"/>
</dbReference>
<dbReference type="SMART" id="SM00028">
    <property type="entry name" value="TPR"/>
    <property type="match status" value="3"/>
</dbReference>
<feature type="repeat" description="TPR" evidence="3">
    <location>
        <begin position="295"/>
        <end position="328"/>
    </location>
</feature>
<keyword evidence="5" id="KW-1185">Reference proteome</keyword>
<evidence type="ECO:0000256" key="1">
    <source>
        <dbReference type="ARBA" id="ARBA00022737"/>
    </source>
</evidence>
<dbReference type="EMBL" id="MWQY01000002">
    <property type="protein sequence ID" value="ORC37903.1"/>
    <property type="molecule type" value="Genomic_DNA"/>
</dbReference>
<dbReference type="InterPro" id="IPR013105">
    <property type="entry name" value="TPR_2"/>
</dbReference>
<protein>
    <submittedName>
        <fullName evidence="4">Uncharacterized protein</fullName>
    </submittedName>
</protein>
<evidence type="ECO:0000313" key="5">
    <source>
        <dbReference type="Proteomes" id="UP000192343"/>
    </source>
</evidence>
<gene>
    <name evidence="4" type="ORF">B4O97_02580</name>
</gene>
<keyword evidence="1" id="KW-0677">Repeat</keyword>
<dbReference type="InterPro" id="IPR019734">
    <property type="entry name" value="TPR_rpt"/>
</dbReference>
<comment type="caution">
    <text evidence="4">The sequence shown here is derived from an EMBL/GenBank/DDBJ whole genome shotgun (WGS) entry which is preliminary data.</text>
</comment>
<dbReference type="SUPFAM" id="SSF48452">
    <property type="entry name" value="TPR-like"/>
    <property type="match status" value="1"/>
</dbReference>
<evidence type="ECO:0000256" key="3">
    <source>
        <dbReference type="PROSITE-ProRule" id="PRU00339"/>
    </source>
</evidence>
<dbReference type="STRING" id="1963862.B4O97_02580"/>
<dbReference type="Pfam" id="PF13432">
    <property type="entry name" value="TPR_16"/>
    <property type="match status" value="1"/>
</dbReference>
<keyword evidence="2 3" id="KW-0802">TPR repeat</keyword>
<evidence type="ECO:0000256" key="2">
    <source>
        <dbReference type="ARBA" id="ARBA00022803"/>
    </source>
</evidence>
<reference evidence="4 5" key="1">
    <citation type="submission" date="2017-03" db="EMBL/GenBank/DDBJ databases">
        <title>Draft Genome sequence of Marispirochaeta sp. strain JC444.</title>
        <authorList>
            <person name="Shivani Y."/>
            <person name="Subhash Y."/>
            <person name="Sasikala C."/>
            <person name="Ramana C."/>
        </authorList>
    </citation>
    <scope>NUCLEOTIDE SEQUENCE [LARGE SCALE GENOMIC DNA]</scope>
    <source>
        <strain evidence="4 5">JC444</strain>
    </source>
</reference>
<evidence type="ECO:0000313" key="4">
    <source>
        <dbReference type="EMBL" id="ORC37903.1"/>
    </source>
</evidence>
<feature type="repeat" description="TPR" evidence="3">
    <location>
        <begin position="52"/>
        <end position="85"/>
    </location>
</feature>
<proteinExistence type="predicted"/>
<dbReference type="Proteomes" id="UP000192343">
    <property type="component" value="Unassembled WGS sequence"/>
</dbReference>
<sequence length="401" mass="45455">MRPLPGHRRIPGCSMHWPCWSSAPAIIRLLSTGSTAPGRGGTNFPRSTQTLVETLINRAVHLYQEGNFDQAAGALEEARKLDPINPRVIAMLIQLHRQEGHSEGLIELYRDFVKLEPENAQAHAELGVLLEETGQSSAAEASFLQAELYGTDEPYPYLYLALRAVQGQVPLSELRTRLHLAIGKAVHKIASIRLQAAGTFQQHKGDLSTEELEALQELTSHTEQPKQILRESLVLLKESYSRPAEYKLDLQRLIEWYPHSIELRCTLGSFMEEQSRHDEALAHWREMISDFPTLAEAHAGMARSLNALDQNQAAKVAYRRARDLDPENPGLYRGLYQLYAAEGRKQELLQLYADIYERERTNSTLIRSWAELEEDLGLTEQATVHRLRAAELEQRRENGQE</sequence>
<dbReference type="PANTHER" id="PTHR45586">
    <property type="entry name" value="TPR REPEAT-CONTAINING PROTEIN PA4667"/>
    <property type="match status" value="1"/>
</dbReference>
<dbReference type="PROSITE" id="PS50005">
    <property type="entry name" value="TPR"/>
    <property type="match status" value="2"/>
</dbReference>
<dbReference type="InterPro" id="IPR011990">
    <property type="entry name" value="TPR-like_helical_dom_sf"/>
</dbReference>
<name>A0A1Y1S2D5_9SPIO</name>
<organism evidence="4 5">
    <name type="scientific">Marispirochaeta aestuarii</name>
    <dbReference type="NCBI Taxonomy" id="1963862"/>
    <lineage>
        <taxon>Bacteria</taxon>
        <taxon>Pseudomonadati</taxon>
        <taxon>Spirochaetota</taxon>
        <taxon>Spirochaetia</taxon>
        <taxon>Spirochaetales</taxon>
        <taxon>Spirochaetaceae</taxon>
        <taxon>Marispirochaeta</taxon>
    </lineage>
</organism>
<dbReference type="Pfam" id="PF07719">
    <property type="entry name" value="TPR_2"/>
    <property type="match status" value="1"/>
</dbReference>
<dbReference type="AlphaFoldDB" id="A0A1Y1S2D5"/>
<dbReference type="InterPro" id="IPR051012">
    <property type="entry name" value="CellSynth/LPSAsmb/PSIAsmb"/>
</dbReference>
<dbReference type="Gene3D" id="1.25.40.10">
    <property type="entry name" value="Tetratricopeptide repeat domain"/>
    <property type="match status" value="2"/>
</dbReference>